<sequence length="118" mass="13036">MATDLAIFHPTPIRASSFGKSEPNRRKATAPKWWSPIFGWSSEPDYVDSSSAEQPVQNANPKLDSGRAKSRFSLGCFTEEKAKNALNENAGELPFHDIMYHSAIASHLASNLSDRSKK</sequence>
<reference evidence="2" key="1">
    <citation type="submission" date="2025-08" db="UniProtKB">
        <authorList>
            <consortium name="RefSeq"/>
        </authorList>
    </citation>
    <scope>IDENTIFICATION</scope>
    <source>
        <tissue evidence="2">Young leaves</tissue>
    </source>
</reference>
<protein>
    <submittedName>
        <fullName evidence="2">Uncharacterized protein LOC111488192</fullName>
    </submittedName>
</protein>
<dbReference type="AlphaFoldDB" id="A0A6J1JWV4"/>
<organism evidence="1 2">
    <name type="scientific">Cucurbita maxima</name>
    <name type="common">Pumpkin</name>
    <name type="synonym">Winter squash</name>
    <dbReference type="NCBI Taxonomy" id="3661"/>
    <lineage>
        <taxon>Eukaryota</taxon>
        <taxon>Viridiplantae</taxon>
        <taxon>Streptophyta</taxon>
        <taxon>Embryophyta</taxon>
        <taxon>Tracheophyta</taxon>
        <taxon>Spermatophyta</taxon>
        <taxon>Magnoliopsida</taxon>
        <taxon>eudicotyledons</taxon>
        <taxon>Gunneridae</taxon>
        <taxon>Pentapetalae</taxon>
        <taxon>rosids</taxon>
        <taxon>fabids</taxon>
        <taxon>Cucurbitales</taxon>
        <taxon>Cucurbitaceae</taxon>
        <taxon>Cucurbiteae</taxon>
        <taxon>Cucurbita</taxon>
    </lineage>
</organism>
<dbReference type="Proteomes" id="UP000504608">
    <property type="component" value="Unplaced"/>
</dbReference>
<dbReference type="GeneID" id="111488192"/>
<dbReference type="RefSeq" id="XP_022991633.1">
    <property type="nucleotide sequence ID" value="XM_023135865.1"/>
</dbReference>
<proteinExistence type="predicted"/>
<dbReference type="OrthoDB" id="1913905at2759"/>
<keyword evidence="1" id="KW-1185">Reference proteome</keyword>
<evidence type="ECO:0000313" key="1">
    <source>
        <dbReference type="Proteomes" id="UP000504608"/>
    </source>
</evidence>
<evidence type="ECO:0000313" key="2">
    <source>
        <dbReference type="RefSeq" id="XP_022991633.1"/>
    </source>
</evidence>
<dbReference type="PANTHER" id="PTHR34198:SF1">
    <property type="entry name" value="OS01G0104300 PROTEIN"/>
    <property type="match status" value="1"/>
</dbReference>
<accession>A0A6J1JWV4</accession>
<dbReference type="KEGG" id="cmax:111488192"/>
<dbReference type="PANTHER" id="PTHR34198">
    <property type="entry name" value="OS01G0175100 PROTEIN"/>
    <property type="match status" value="1"/>
</dbReference>
<gene>
    <name evidence="2" type="primary">LOC111488192</name>
</gene>
<name>A0A6J1JWV4_CUCMA</name>